<gene>
    <name evidence="2" type="ORF">JOB18_023284</name>
</gene>
<reference evidence="2 3" key="1">
    <citation type="journal article" date="2021" name="Sci. Rep.">
        <title>Chromosome anchoring in Senegalese sole (Solea senegalensis) reveals sex-associated markers and genome rearrangements in flatfish.</title>
        <authorList>
            <person name="Guerrero-Cozar I."/>
            <person name="Gomez-Garrido J."/>
            <person name="Berbel C."/>
            <person name="Martinez-Blanch J.F."/>
            <person name="Alioto T."/>
            <person name="Claros M.G."/>
            <person name="Gagnaire P.A."/>
            <person name="Manchado M."/>
        </authorList>
    </citation>
    <scope>NUCLEOTIDE SEQUENCE [LARGE SCALE GENOMIC DNA]</scope>
    <source>
        <strain evidence="2">Sse05_10M</strain>
    </source>
</reference>
<protein>
    <submittedName>
        <fullName evidence="2">Uncharacterized protein</fullName>
    </submittedName>
</protein>
<sequence>MWKEKLSTLTQKRQISNEPQTSHSDCNSVSVHISWTQLNTYQYCMPALDDRPHLHSSRGRTELSGAERSREASRWCLILSADSTEWQPRGRATHPCLLPGQSTDMFCRICPSTG</sequence>
<feature type="region of interest" description="Disordered" evidence="1">
    <location>
        <begin position="1"/>
        <end position="26"/>
    </location>
</feature>
<name>A0AAV6RJB5_SOLSE</name>
<keyword evidence="3" id="KW-1185">Reference proteome</keyword>
<evidence type="ECO:0000313" key="2">
    <source>
        <dbReference type="EMBL" id="KAG7505085.1"/>
    </source>
</evidence>
<evidence type="ECO:0000256" key="1">
    <source>
        <dbReference type="SAM" id="MobiDB-lite"/>
    </source>
</evidence>
<evidence type="ECO:0000313" key="3">
    <source>
        <dbReference type="Proteomes" id="UP000693946"/>
    </source>
</evidence>
<feature type="compositionally biased region" description="Polar residues" evidence="1">
    <location>
        <begin position="7"/>
        <end position="26"/>
    </location>
</feature>
<accession>A0AAV6RJB5</accession>
<dbReference type="AlphaFoldDB" id="A0AAV6RJB5"/>
<organism evidence="2 3">
    <name type="scientific">Solea senegalensis</name>
    <name type="common">Senegalese sole</name>
    <dbReference type="NCBI Taxonomy" id="28829"/>
    <lineage>
        <taxon>Eukaryota</taxon>
        <taxon>Metazoa</taxon>
        <taxon>Chordata</taxon>
        <taxon>Craniata</taxon>
        <taxon>Vertebrata</taxon>
        <taxon>Euteleostomi</taxon>
        <taxon>Actinopterygii</taxon>
        <taxon>Neopterygii</taxon>
        <taxon>Teleostei</taxon>
        <taxon>Neoteleostei</taxon>
        <taxon>Acanthomorphata</taxon>
        <taxon>Carangaria</taxon>
        <taxon>Pleuronectiformes</taxon>
        <taxon>Pleuronectoidei</taxon>
        <taxon>Soleidae</taxon>
        <taxon>Solea</taxon>
    </lineage>
</organism>
<dbReference type="Proteomes" id="UP000693946">
    <property type="component" value="Linkage Group LG19"/>
</dbReference>
<comment type="caution">
    <text evidence="2">The sequence shown here is derived from an EMBL/GenBank/DDBJ whole genome shotgun (WGS) entry which is preliminary data.</text>
</comment>
<dbReference type="EMBL" id="JAGKHQ010000011">
    <property type="protein sequence ID" value="KAG7505085.1"/>
    <property type="molecule type" value="Genomic_DNA"/>
</dbReference>
<proteinExistence type="predicted"/>